<dbReference type="GO" id="GO:0000271">
    <property type="term" value="P:polysaccharide biosynthetic process"/>
    <property type="evidence" value="ECO:0007669"/>
    <property type="project" value="InterPro"/>
</dbReference>
<dbReference type="InterPro" id="IPR014027">
    <property type="entry name" value="UDP-Glc/GDP-Man_DH_C"/>
</dbReference>
<dbReference type="NCBIfam" id="TIGR03026">
    <property type="entry name" value="NDP-sugDHase"/>
    <property type="match status" value="1"/>
</dbReference>
<dbReference type="PANTHER" id="PTHR43491">
    <property type="entry name" value="UDP-N-ACETYL-D-MANNOSAMINE DEHYDROGENASE"/>
    <property type="match status" value="1"/>
</dbReference>
<dbReference type="Pfam" id="PF03721">
    <property type="entry name" value="UDPG_MGDP_dh_N"/>
    <property type="match status" value="1"/>
</dbReference>
<evidence type="ECO:0000313" key="7">
    <source>
        <dbReference type="Proteomes" id="UP001254770"/>
    </source>
</evidence>
<evidence type="ECO:0000259" key="5">
    <source>
        <dbReference type="SMART" id="SM00984"/>
    </source>
</evidence>
<feature type="domain" description="UDP-glucose/GDP-mannose dehydrogenase C-terminal" evidence="5">
    <location>
        <begin position="323"/>
        <end position="423"/>
    </location>
</feature>
<dbReference type="SMART" id="SM00984">
    <property type="entry name" value="UDPG_MGDP_dh_C"/>
    <property type="match status" value="1"/>
</dbReference>
<dbReference type="Pfam" id="PF00984">
    <property type="entry name" value="UDPG_MGDP_dh"/>
    <property type="match status" value="1"/>
</dbReference>
<dbReference type="SUPFAM" id="SSF48179">
    <property type="entry name" value="6-phosphogluconate dehydrogenase C-terminal domain-like"/>
    <property type="match status" value="1"/>
</dbReference>
<proteinExistence type="inferred from homology"/>
<dbReference type="AlphaFoldDB" id="A0AAW8T541"/>
<dbReference type="InterPro" id="IPR001732">
    <property type="entry name" value="UDP-Glc/GDP-Man_DH_N"/>
</dbReference>
<dbReference type="PANTHER" id="PTHR43491:SF2">
    <property type="entry name" value="UDP-N-ACETYL-D-MANNOSAMINE DEHYDROGENASE"/>
    <property type="match status" value="1"/>
</dbReference>
<dbReference type="SUPFAM" id="SSF52413">
    <property type="entry name" value="UDP-glucose/GDP-mannose dehydrogenase C-terminal domain"/>
    <property type="match status" value="1"/>
</dbReference>
<dbReference type="PIRSF" id="PIRSF000124">
    <property type="entry name" value="UDPglc_GDPman_dh"/>
    <property type="match status" value="1"/>
</dbReference>
<evidence type="ECO:0000256" key="3">
    <source>
        <dbReference type="ARBA" id="ARBA00023027"/>
    </source>
</evidence>
<dbReference type="InterPro" id="IPR028359">
    <property type="entry name" value="UDP_ManNAc/GlcNAc_DH"/>
</dbReference>
<dbReference type="PIRSF" id="PIRSF500136">
    <property type="entry name" value="UDP_ManNAc_DH"/>
    <property type="match status" value="1"/>
</dbReference>
<evidence type="ECO:0000256" key="2">
    <source>
        <dbReference type="ARBA" id="ARBA00023002"/>
    </source>
</evidence>
<dbReference type="GO" id="GO:0016628">
    <property type="term" value="F:oxidoreductase activity, acting on the CH-CH group of donors, NAD or NADP as acceptor"/>
    <property type="evidence" value="ECO:0007669"/>
    <property type="project" value="InterPro"/>
</dbReference>
<dbReference type="InterPro" id="IPR036291">
    <property type="entry name" value="NAD(P)-bd_dom_sf"/>
</dbReference>
<name>A0AAW8T541_9ENTE</name>
<sequence length="436" mass="49214">MKELVQKLKAMETAISVVGLGYVGLPVALEFAKRIRVIGFDINSSKIAEYLQGIDATNEVGDRSIRESKVEFTSEETALKQALFHIVAVPTPINEDKTPNLFPLKSATEIVGRNLKKNAVVVFESTVYPGLTEEVCIPILEKHSGLRCGKDFKVGYSPERINPGDKNHRLNEVTKLVSGSDSEALEIISEVYEWIIEAGVFKTTSIKVAEAAKIIENAQRDINIAFMNELSLIFHRMGIDTKEVLTAAKTKWNFLNFTPGLVGGHCIGVDPYYLTHKAEQYGYKSEVILAGRKINDNLGRMIAQEVVKILIKKSKNLHDTRIGIFGLTFKADCADTRNTKIIDIIEELKDYSLQPIIYDPQANPRDVHQEYGIELAEEEEMTQLDVLILAVDHRTFRKKNSNYWFSRLSETKIIFDIMGILDKQQMNAADIDYWRL</sequence>
<dbReference type="Proteomes" id="UP001254770">
    <property type="component" value="Unassembled WGS sequence"/>
</dbReference>
<dbReference type="GO" id="GO:0051287">
    <property type="term" value="F:NAD binding"/>
    <property type="evidence" value="ECO:0007669"/>
    <property type="project" value="InterPro"/>
</dbReference>
<evidence type="ECO:0000313" key="6">
    <source>
        <dbReference type="EMBL" id="MDT2543606.1"/>
    </source>
</evidence>
<dbReference type="InterPro" id="IPR036220">
    <property type="entry name" value="UDP-Glc/GDP-Man_DH_C_sf"/>
</dbReference>
<evidence type="ECO:0000256" key="4">
    <source>
        <dbReference type="PIRNR" id="PIRNR000124"/>
    </source>
</evidence>
<keyword evidence="2" id="KW-0560">Oxidoreductase</keyword>
<dbReference type="GO" id="GO:0016616">
    <property type="term" value="F:oxidoreductase activity, acting on the CH-OH group of donors, NAD or NADP as acceptor"/>
    <property type="evidence" value="ECO:0007669"/>
    <property type="project" value="InterPro"/>
</dbReference>
<comment type="similarity">
    <text evidence="1 4">Belongs to the UDP-glucose/GDP-mannose dehydrogenase family.</text>
</comment>
<comment type="caution">
    <text evidence="6">The sequence shown here is derived from an EMBL/GenBank/DDBJ whole genome shotgun (WGS) entry which is preliminary data.</text>
</comment>
<dbReference type="InterPro" id="IPR017476">
    <property type="entry name" value="UDP-Glc/GDP-Man"/>
</dbReference>
<dbReference type="InterPro" id="IPR008927">
    <property type="entry name" value="6-PGluconate_DH-like_C_sf"/>
</dbReference>
<reference evidence="6" key="1">
    <citation type="submission" date="2023-03" db="EMBL/GenBank/DDBJ databases">
        <authorList>
            <person name="Shen W."/>
            <person name="Cai J."/>
        </authorList>
    </citation>
    <scope>NUCLEOTIDE SEQUENCE</scope>
    <source>
        <strain evidence="6">Y15</strain>
    </source>
</reference>
<dbReference type="EMBL" id="JARPXL010000003">
    <property type="protein sequence ID" value="MDT2543606.1"/>
    <property type="molecule type" value="Genomic_DNA"/>
</dbReference>
<dbReference type="Gene3D" id="3.40.50.720">
    <property type="entry name" value="NAD(P)-binding Rossmann-like Domain"/>
    <property type="match status" value="2"/>
</dbReference>
<organism evidence="6 7">
    <name type="scientific">Enterococcus raffinosus</name>
    <dbReference type="NCBI Taxonomy" id="71452"/>
    <lineage>
        <taxon>Bacteria</taxon>
        <taxon>Bacillati</taxon>
        <taxon>Bacillota</taxon>
        <taxon>Bacilli</taxon>
        <taxon>Lactobacillales</taxon>
        <taxon>Enterococcaceae</taxon>
        <taxon>Enterococcus</taxon>
    </lineage>
</organism>
<keyword evidence="3" id="KW-0520">NAD</keyword>
<accession>A0AAW8T541</accession>
<dbReference type="Pfam" id="PF03720">
    <property type="entry name" value="UDPG_MGDP_dh_C"/>
    <property type="match status" value="1"/>
</dbReference>
<dbReference type="SUPFAM" id="SSF51735">
    <property type="entry name" value="NAD(P)-binding Rossmann-fold domains"/>
    <property type="match status" value="1"/>
</dbReference>
<dbReference type="RefSeq" id="WP_222225899.1">
    <property type="nucleotide sequence ID" value="NZ_CP081846.1"/>
</dbReference>
<gene>
    <name evidence="6" type="ORF">P7D69_04480</name>
</gene>
<evidence type="ECO:0000256" key="1">
    <source>
        <dbReference type="ARBA" id="ARBA00006601"/>
    </source>
</evidence>
<dbReference type="InterPro" id="IPR014026">
    <property type="entry name" value="UDP-Glc/GDP-Man_DH_dimer"/>
</dbReference>
<protein>
    <submittedName>
        <fullName evidence="6">Nucleotide sugar dehydrogenase</fullName>
    </submittedName>
</protein>